<dbReference type="EMBL" id="LN719426">
    <property type="protein sequence ID" value="CEP08253.1"/>
    <property type="molecule type" value="Genomic_DNA"/>
</dbReference>
<keyword evidence="5" id="KW-1185">Reference proteome</keyword>
<feature type="region of interest" description="Disordered" evidence="1">
    <location>
        <begin position="400"/>
        <end position="434"/>
    </location>
</feature>
<feature type="compositionally biased region" description="Polar residues" evidence="1">
    <location>
        <begin position="334"/>
        <end position="350"/>
    </location>
</feature>
<gene>
    <name evidence="4" type="primary">PARPA_01563.1 scaffold 1359</name>
</gene>
<keyword evidence="2" id="KW-1133">Transmembrane helix</keyword>
<proteinExistence type="predicted"/>
<feature type="region of interest" description="Disordered" evidence="1">
    <location>
        <begin position="78"/>
        <end position="121"/>
    </location>
</feature>
<sequence length="586" mass="65128">MLKYWIYTLALFYFILFVHATDSVEDCDEDDWECLEDFTTSSSSSFITSSSSSFGEPLSTVSAAGNPDVLSDFHEAKLVKPKPDPNNPGGKERLPAKEDGSVQDKYNQDQDIDSGSAGLGDSIDESTATGLNKVEAGVLSACGILVVAGIAVGIFVWKNNTKRRNLRHQETSMADLEYNHDLDMNGGNPMMAKGEVMQPAKETSQQPMRQTDDIQSVKSAATSNSESLAIIQKQLQQEIEQEERFQLQQLRQQPAINLTLPAFERDEDDFFASWEQRNRRPSFQHKFSQQISEQHEAVLQVPKFEHVLFAPEESNPITSVRRPRAAEESKKADASQSNSTAAAGIDVSSTYHTPEVGKEYDMTNLSPGVQANTAPRPSALDPALDPTAITYPLQKFLNTPTQSFSKSPAQIPVELGDSDQDDDQNDTIKTSNTRQEAFGAMYTADKVGALSAPNLGQRLSKLLRQPDQLKTVSTAMVDIDLYQHTSKTAAAAAVARNEAQNGKQPFLSPLDLPDDQYIPMRDAAGPPLVSRAQILADPVRRLGQDEIALWEQKCRKKEPKRLSYEMWDEQLQRQEIEDIERYYGQQ</sequence>
<accession>A0A0B7MYQ5</accession>
<evidence type="ECO:0000256" key="2">
    <source>
        <dbReference type="SAM" id="Phobius"/>
    </source>
</evidence>
<name>A0A0B7MYQ5_9FUNG</name>
<feature type="region of interest" description="Disordered" evidence="1">
    <location>
        <begin position="315"/>
        <end position="350"/>
    </location>
</feature>
<keyword evidence="2" id="KW-0472">Membrane</keyword>
<evidence type="ECO:0000256" key="1">
    <source>
        <dbReference type="SAM" id="MobiDB-lite"/>
    </source>
</evidence>
<keyword evidence="3" id="KW-0732">Signal</keyword>
<feature type="compositionally biased region" description="Basic and acidic residues" evidence="1">
    <location>
        <begin position="90"/>
        <end position="108"/>
    </location>
</feature>
<evidence type="ECO:0000313" key="4">
    <source>
        <dbReference type="EMBL" id="CEP08253.1"/>
    </source>
</evidence>
<evidence type="ECO:0000313" key="5">
    <source>
        <dbReference type="Proteomes" id="UP000054107"/>
    </source>
</evidence>
<protein>
    <submittedName>
        <fullName evidence="4">Uncharacterized protein</fullName>
    </submittedName>
</protein>
<keyword evidence="2" id="KW-0812">Transmembrane</keyword>
<feature type="compositionally biased region" description="Basic and acidic residues" evidence="1">
    <location>
        <begin position="324"/>
        <end position="333"/>
    </location>
</feature>
<reference evidence="4 5" key="1">
    <citation type="submission" date="2014-09" db="EMBL/GenBank/DDBJ databases">
        <authorList>
            <person name="Ellenberger Sabrina"/>
        </authorList>
    </citation>
    <scope>NUCLEOTIDE SEQUENCE [LARGE SCALE GENOMIC DNA]</scope>
    <source>
        <strain evidence="4 5">CBS 412.66</strain>
    </source>
</reference>
<feature type="transmembrane region" description="Helical" evidence="2">
    <location>
        <begin position="136"/>
        <end position="157"/>
    </location>
</feature>
<organism evidence="4 5">
    <name type="scientific">Parasitella parasitica</name>
    <dbReference type="NCBI Taxonomy" id="35722"/>
    <lineage>
        <taxon>Eukaryota</taxon>
        <taxon>Fungi</taxon>
        <taxon>Fungi incertae sedis</taxon>
        <taxon>Mucoromycota</taxon>
        <taxon>Mucoromycotina</taxon>
        <taxon>Mucoromycetes</taxon>
        <taxon>Mucorales</taxon>
        <taxon>Mucorineae</taxon>
        <taxon>Mucoraceae</taxon>
        <taxon>Parasitella</taxon>
    </lineage>
</organism>
<dbReference type="AlphaFoldDB" id="A0A0B7MYQ5"/>
<feature type="signal peptide" evidence="3">
    <location>
        <begin position="1"/>
        <end position="20"/>
    </location>
</feature>
<evidence type="ECO:0000256" key="3">
    <source>
        <dbReference type="SAM" id="SignalP"/>
    </source>
</evidence>
<feature type="chain" id="PRO_5002120495" evidence="3">
    <location>
        <begin position="21"/>
        <end position="586"/>
    </location>
</feature>
<feature type="compositionally biased region" description="Acidic residues" evidence="1">
    <location>
        <begin position="416"/>
        <end position="425"/>
    </location>
</feature>
<dbReference type="Proteomes" id="UP000054107">
    <property type="component" value="Unassembled WGS sequence"/>
</dbReference>
<dbReference type="OrthoDB" id="2290950at2759"/>